<proteinExistence type="evidence at transcript level"/>
<dbReference type="GO" id="GO:0046983">
    <property type="term" value="F:protein dimerization activity"/>
    <property type="evidence" value="ECO:0007669"/>
    <property type="project" value="InterPro"/>
</dbReference>
<reference evidence="1" key="2">
    <citation type="submission" date="2009-03" db="EMBL/GenBank/DDBJ databases">
        <authorList>
            <person name="Gang L."/>
        </authorList>
    </citation>
    <scope>NUCLEOTIDE SEQUENCE</scope>
    <source>
        <strain evidence="1">Anhui</strain>
    </source>
</reference>
<dbReference type="InterPro" id="IPR036638">
    <property type="entry name" value="HLH_DNA-bd_sf"/>
</dbReference>
<protein>
    <submittedName>
        <fullName evidence="1">Uncharacterized protein</fullName>
    </submittedName>
</protein>
<dbReference type="SUPFAM" id="SSF47459">
    <property type="entry name" value="HLH, helix-loop-helix DNA-binding domain"/>
    <property type="match status" value="1"/>
</dbReference>
<dbReference type="Gene3D" id="4.10.280.10">
    <property type="entry name" value="Helix-loop-helix DNA-binding domain"/>
    <property type="match status" value="1"/>
</dbReference>
<evidence type="ECO:0000313" key="1">
    <source>
        <dbReference type="EMBL" id="CAX73001.1"/>
    </source>
</evidence>
<reference evidence="1" key="1">
    <citation type="journal article" date="2009" name="Nature">
        <title>The Schistosoma japonicum genome reveals features of host-parasite interplay.</title>
        <authorList>
            <person name="Liu F."/>
            <person name="Zhou Y."/>
            <person name="Wang Z.Q."/>
            <person name="Lu G."/>
            <person name="Zheng H."/>
            <person name="Brindley P.J."/>
            <person name="McManus D.P."/>
            <person name="Blair D."/>
            <person name="Zhang Q.H."/>
            <person name="Zhong Y."/>
            <person name="Wang S."/>
            <person name="Han Z.G."/>
            <person name="Chen Z."/>
        </authorList>
    </citation>
    <scope>NUCLEOTIDE SEQUENCE</scope>
    <source>
        <strain evidence="1">Anhui</strain>
    </source>
</reference>
<dbReference type="EMBL" id="FN317270">
    <property type="protein sequence ID" value="CAX73001.1"/>
    <property type="molecule type" value="mRNA"/>
</dbReference>
<accession>C1LE73</accession>
<dbReference type="AlphaFoldDB" id="C1LE73"/>
<organism evidence="1">
    <name type="scientific">Schistosoma japonicum</name>
    <name type="common">Blood fluke</name>
    <dbReference type="NCBI Taxonomy" id="6182"/>
    <lineage>
        <taxon>Eukaryota</taxon>
        <taxon>Metazoa</taxon>
        <taxon>Spiralia</taxon>
        <taxon>Lophotrochozoa</taxon>
        <taxon>Platyhelminthes</taxon>
        <taxon>Trematoda</taxon>
        <taxon>Digenea</taxon>
        <taxon>Strigeidida</taxon>
        <taxon>Schistosomatoidea</taxon>
        <taxon>Schistosomatidae</taxon>
        <taxon>Schistosoma</taxon>
    </lineage>
</organism>
<name>C1LE73_SCHJA</name>
<sequence>MKIQNDQNSLDIIESENNEIKHDHLIDMESHMKTCSRKGRKSTIPPELKEQTRRVQKKNIERIRRACIANKMSELHNLAMNMIGLNKSEQLKTEKVDILGMCYEVLKNVTILLNENPEMKEKLKQMYNEVGIKSINKQNDMSVIDKDSVDIISDKLSNCSYNQQSPSSWNKENSNPTCQNFLIPSDLSAFTPIRKMYYNSLQNTNQLEYHSTPKQLPLLTNDSGYYEMQSSNSLFHMNPINLQMTKTSNEYTYLPQTNFQCNSTVSLSQLKENIQESEKNTLHATNNDKVMWRPYLE</sequence>